<sequence length="99" mass="10521">MSMMDVSLTNILLSPTTSKESSGQPRIELAPRPACLVSSCPWGPANDSVEDGRGYLRVIKSPEQRSANSERTSVSSEGGGYSGPSSTGRWCYGTSPVYC</sequence>
<evidence type="ECO:0000313" key="3">
    <source>
        <dbReference type="Proteomes" id="UP001345963"/>
    </source>
</evidence>
<evidence type="ECO:0000313" key="2">
    <source>
        <dbReference type="EMBL" id="MED6248285.1"/>
    </source>
</evidence>
<feature type="compositionally biased region" description="Polar residues" evidence="1">
    <location>
        <begin position="7"/>
        <end position="24"/>
    </location>
</feature>
<feature type="region of interest" description="Disordered" evidence="1">
    <location>
        <begin position="59"/>
        <end position="99"/>
    </location>
</feature>
<reference evidence="2 3" key="1">
    <citation type="submission" date="2021-07" db="EMBL/GenBank/DDBJ databases">
        <authorList>
            <person name="Palmer J.M."/>
        </authorList>
    </citation>
    <scope>NUCLEOTIDE SEQUENCE [LARGE SCALE GENOMIC DNA]</scope>
    <source>
        <strain evidence="2 3">AT_MEX2019</strain>
        <tissue evidence="2">Muscle</tissue>
    </source>
</reference>
<organism evidence="2 3">
    <name type="scientific">Ataeniobius toweri</name>
    <dbReference type="NCBI Taxonomy" id="208326"/>
    <lineage>
        <taxon>Eukaryota</taxon>
        <taxon>Metazoa</taxon>
        <taxon>Chordata</taxon>
        <taxon>Craniata</taxon>
        <taxon>Vertebrata</taxon>
        <taxon>Euteleostomi</taxon>
        <taxon>Actinopterygii</taxon>
        <taxon>Neopterygii</taxon>
        <taxon>Teleostei</taxon>
        <taxon>Neoteleostei</taxon>
        <taxon>Acanthomorphata</taxon>
        <taxon>Ovalentaria</taxon>
        <taxon>Atherinomorphae</taxon>
        <taxon>Cyprinodontiformes</taxon>
        <taxon>Goodeidae</taxon>
        <taxon>Ataeniobius</taxon>
    </lineage>
</organism>
<name>A0ABU7BDY0_9TELE</name>
<gene>
    <name evidence="2" type="ORF">ATANTOWER_030818</name>
</gene>
<dbReference type="EMBL" id="JAHUTI010050013">
    <property type="protein sequence ID" value="MED6248285.1"/>
    <property type="molecule type" value="Genomic_DNA"/>
</dbReference>
<proteinExistence type="predicted"/>
<dbReference type="Proteomes" id="UP001345963">
    <property type="component" value="Unassembled WGS sequence"/>
</dbReference>
<accession>A0ABU7BDY0</accession>
<feature type="region of interest" description="Disordered" evidence="1">
    <location>
        <begin position="1"/>
        <end position="27"/>
    </location>
</feature>
<comment type="caution">
    <text evidence="2">The sequence shown here is derived from an EMBL/GenBank/DDBJ whole genome shotgun (WGS) entry which is preliminary data.</text>
</comment>
<keyword evidence="3" id="KW-1185">Reference proteome</keyword>
<protein>
    <submittedName>
        <fullName evidence="2">Uncharacterized protein</fullName>
    </submittedName>
</protein>
<evidence type="ECO:0000256" key="1">
    <source>
        <dbReference type="SAM" id="MobiDB-lite"/>
    </source>
</evidence>